<accession>A0ABW4IDH4</accession>
<keyword evidence="3" id="KW-1185">Reference proteome</keyword>
<protein>
    <submittedName>
        <fullName evidence="2">GNAT family N-acetyltransferase</fullName>
    </submittedName>
</protein>
<name>A0ABW4IDH4_9SPHI</name>
<comment type="caution">
    <text evidence="2">The sequence shown here is derived from an EMBL/GenBank/DDBJ whole genome shotgun (WGS) entry which is preliminary data.</text>
</comment>
<dbReference type="SUPFAM" id="SSF55729">
    <property type="entry name" value="Acyl-CoA N-acyltransferases (Nat)"/>
    <property type="match status" value="1"/>
</dbReference>
<evidence type="ECO:0000313" key="3">
    <source>
        <dbReference type="Proteomes" id="UP001597118"/>
    </source>
</evidence>
<sequence length="176" mass="20749">MDIVRLTDITHPLFSAFWEIYNDNFPKTEKRNLKQQEETFIKKEYALDIYRENDVIKGFLAYWSFPEFIFVEHLAISKEGQGKGLGKTILQNFIKNNTLPIILEIEHPVDETSIRRLNFYERLGFVKNHHLHFQPPFIKGDAPLGLTVLSLEKPFSAMLYASFARKQKEVIMNHQY</sequence>
<evidence type="ECO:0000313" key="2">
    <source>
        <dbReference type="EMBL" id="MFD1630034.1"/>
    </source>
</evidence>
<evidence type="ECO:0000259" key="1">
    <source>
        <dbReference type="PROSITE" id="PS51186"/>
    </source>
</evidence>
<dbReference type="Gene3D" id="3.40.630.30">
    <property type="match status" value="1"/>
</dbReference>
<organism evidence="2 3">
    <name type="scientific">Pseudopedobacter beijingensis</name>
    <dbReference type="NCBI Taxonomy" id="1207056"/>
    <lineage>
        <taxon>Bacteria</taxon>
        <taxon>Pseudomonadati</taxon>
        <taxon>Bacteroidota</taxon>
        <taxon>Sphingobacteriia</taxon>
        <taxon>Sphingobacteriales</taxon>
        <taxon>Sphingobacteriaceae</taxon>
        <taxon>Pseudopedobacter</taxon>
    </lineage>
</organism>
<dbReference type="Pfam" id="PF13508">
    <property type="entry name" value="Acetyltransf_7"/>
    <property type="match status" value="1"/>
</dbReference>
<dbReference type="Proteomes" id="UP001597118">
    <property type="component" value="Unassembled WGS sequence"/>
</dbReference>
<dbReference type="InterPro" id="IPR000182">
    <property type="entry name" value="GNAT_dom"/>
</dbReference>
<gene>
    <name evidence="2" type="ORF">ACFSAH_09105</name>
</gene>
<proteinExistence type="predicted"/>
<dbReference type="CDD" id="cd04301">
    <property type="entry name" value="NAT_SF"/>
    <property type="match status" value="1"/>
</dbReference>
<reference evidence="3" key="1">
    <citation type="journal article" date="2019" name="Int. J. Syst. Evol. Microbiol.">
        <title>The Global Catalogue of Microorganisms (GCM) 10K type strain sequencing project: providing services to taxonomists for standard genome sequencing and annotation.</title>
        <authorList>
            <consortium name="The Broad Institute Genomics Platform"/>
            <consortium name="The Broad Institute Genome Sequencing Center for Infectious Disease"/>
            <person name="Wu L."/>
            <person name="Ma J."/>
        </authorList>
    </citation>
    <scope>NUCLEOTIDE SEQUENCE [LARGE SCALE GENOMIC DNA]</scope>
    <source>
        <strain evidence="3">CCUG 53762</strain>
    </source>
</reference>
<dbReference type="RefSeq" id="WP_379662410.1">
    <property type="nucleotide sequence ID" value="NZ_JBHUDG010000013.1"/>
</dbReference>
<dbReference type="EMBL" id="JBHUDG010000013">
    <property type="protein sequence ID" value="MFD1630034.1"/>
    <property type="molecule type" value="Genomic_DNA"/>
</dbReference>
<dbReference type="PROSITE" id="PS51186">
    <property type="entry name" value="GNAT"/>
    <property type="match status" value="1"/>
</dbReference>
<dbReference type="InterPro" id="IPR016181">
    <property type="entry name" value="Acyl_CoA_acyltransferase"/>
</dbReference>
<feature type="domain" description="N-acetyltransferase" evidence="1">
    <location>
        <begin position="4"/>
        <end position="156"/>
    </location>
</feature>